<feature type="compositionally biased region" description="Basic and acidic residues" evidence="1">
    <location>
        <begin position="297"/>
        <end position="314"/>
    </location>
</feature>
<keyword evidence="4" id="KW-1185">Reference proteome</keyword>
<dbReference type="Proteomes" id="UP001195914">
    <property type="component" value="Unassembled WGS sequence"/>
</dbReference>
<feature type="signal peptide" evidence="2">
    <location>
        <begin position="1"/>
        <end position="27"/>
    </location>
</feature>
<dbReference type="PROSITE" id="PS51257">
    <property type="entry name" value="PROKAR_LIPOPROTEIN"/>
    <property type="match status" value="1"/>
</dbReference>
<accession>A0AAD9G6P7</accession>
<reference evidence="3" key="2">
    <citation type="submission" date="2021-05" db="EMBL/GenBank/DDBJ databases">
        <authorList>
            <person name="Pain A."/>
        </authorList>
    </citation>
    <scope>NUCLEOTIDE SEQUENCE</scope>
    <source>
        <strain evidence="3">1802A</strain>
    </source>
</reference>
<comment type="caution">
    <text evidence="3">The sequence shown here is derived from an EMBL/GenBank/DDBJ whole genome shotgun (WGS) entry which is preliminary data.</text>
</comment>
<organism evidence="3 4">
    <name type="scientific">Babesia divergens</name>
    <dbReference type="NCBI Taxonomy" id="32595"/>
    <lineage>
        <taxon>Eukaryota</taxon>
        <taxon>Sar</taxon>
        <taxon>Alveolata</taxon>
        <taxon>Apicomplexa</taxon>
        <taxon>Aconoidasida</taxon>
        <taxon>Piroplasmida</taxon>
        <taxon>Babesiidae</taxon>
        <taxon>Babesia</taxon>
    </lineage>
</organism>
<proteinExistence type="predicted"/>
<keyword evidence="2" id="KW-0732">Signal</keyword>
<feature type="compositionally biased region" description="Basic and acidic residues" evidence="1">
    <location>
        <begin position="268"/>
        <end position="288"/>
    </location>
</feature>
<protein>
    <submittedName>
        <fullName evidence="3">Secreted antigen 1</fullName>
    </submittedName>
</protein>
<feature type="chain" id="PRO_5042196959" evidence="2">
    <location>
        <begin position="28"/>
        <end position="314"/>
    </location>
</feature>
<sequence length="314" mass="35447">MKLVGILRVTTLCFVATGFYGPSAVSCSNLEVSPSTESPIVDISEISGNPKESTENSKEYVISSQSGLVFHSSAWDDSHLATSFLFVREFCKDVSGKKFTEKLSNTRSEELYWACEDATVYVRALMKDLLPRYGPGAVAERKEIPRNIYEDVLKTEEFEVYVKWLVKNVPNITKSYKNMIGGSAKLSEEKLKTETKVGPLKYGFVFIGEGWKQTISWVVSTKDALPRFLGALKNFQKCLENVLKNPHYERKPASRNWLKLFSREKKSDIEQQHDESSANEAAVKEHSSSDGALESPMKSKIDEDKEQKETEEIL</sequence>
<reference evidence="3" key="1">
    <citation type="journal article" date="2014" name="Nucleic Acids Res.">
        <title>The evolutionary dynamics of variant antigen genes in Babesia reveal a history of genomic innovation underlying host-parasite interaction.</title>
        <authorList>
            <person name="Jackson A.P."/>
            <person name="Otto T.D."/>
            <person name="Darby A."/>
            <person name="Ramaprasad A."/>
            <person name="Xia D."/>
            <person name="Echaide I.E."/>
            <person name="Farber M."/>
            <person name="Gahlot S."/>
            <person name="Gamble J."/>
            <person name="Gupta D."/>
            <person name="Gupta Y."/>
            <person name="Jackson L."/>
            <person name="Malandrin L."/>
            <person name="Malas T.B."/>
            <person name="Moussa E."/>
            <person name="Nair M."/>
            <person name="Reid A.J."/>
            <person name="Sanders M."/>
            <person name="Sharma J."/>
            <person name="Tracey A."/>
            <person name="Quail M.A."/>
            <person name="Weir W."/>
            <person name="Wastling J.M."/>
            <person name="Hall N."/>
            <person name="Willadsen P."/>
            <person name="Lingelbach K."/>
            <person name="Shiels B."/>
            <person name="Tait A."/>
            <person name="Berriman M."/>
            <person name="Allred D.R."/>
            <person name="Pain A."/>
        </authorList>
    </citation>
    <scope>NUCLEOTIDE SEQUENCE</scope>
    <source>
        <strain evidence="3">1802A</strain>
    </source>
</reference>
<evidence type="ECO:0000256" key="2">
    <source>
        <dbReference type="SAM" id="SignalP"/>
    </source>
</evidence>
<gene>
    <name evidence="3" type="ORF">X943_000994</name>
</gene>
<evidence type="ECO:0000313" key="4">
    <source>
        <dbReference type="Proteomes" id="UP001195914"/>
    </source>
</evidence>
<dbReference type="EMBL" id="JAHBMH010000073">
    <property type="protein sequence ID" value="KAK1932830.1"/>
    <property type="molecule type" value="Genomic_DNA"/>
</dbReference>
<evidence type="ECO:0000256" key="1">
    <source>
        <dbReference type="SAM" id="MobiDB-lite"/>
    </source>
</evidence>
<feature type="region of interest" description="Disordered" evidence="1">
    <location>
        <begin position="268"/>
        <end position="314"/>
    </location>
</feature>
<dbReference type="AlphaFoldDB" id="A0AAD9G6P7"/>
<evidence type="ECO:0000313" key="3">
    <source>
        <dbReference type="EMBL" id="KAK1932830.1"/>
    </source>
</evidence>
<name>A0AAD9G6P7_BABDI</name>